<dbReference type="Proteomes" id="UP000054783">
    <property type="component" value="Unassembled WGS sequence"/>
</dbReference>
<evidence type="ECO:0000313" key="1">
    <source>
        <dbReference type="EMBL" id="KRX88731.1"/>
    </source>
</evidence>
<organism evidence="1 2">
    <name type="scientific">Trichinella patagoniensis</name>
    <dbReference type="NCBI Taxonomy" id="990121"/>
    <lineage>
        <taxon>Eukaryota</taxon>
        <taxon>Metazoa</taxon>
        <taxon>Ecdysozoa</taxon>
        <taxon>Nematoda</taxon>
        <taxon>Enoplea</taxon>
        <taxon>Dorylaimia</taxon>
        <taxon>Trichinellida</taxon>
        <taxon>Trichinellidae</taxon>
        <taxon>Trichinella</taxon>
    </lineage>
</organism>
<protein>
    <submittedName>
        <fullName evidence="1">Uncharacterized protein</fullName>
    </submittedName>
</protein>
<reference evidence="1 2" key="1">
    <citation type="submission" date="2015-01" db="EMBL/GenBank/DDBJ databases">
        <title>Evolution of Trichinella species and genotypes.</title>
        <authorList>
            <person name="Korhonen P.K."/>
            <person name="Edoardo P."/>
            <person name="Giuseppe L.R."/>
            <person name="Gasser R.B."/>
        </authorList>
    </citation>
    <scope>NUCLEOTIDE SEQUENCE [LARGE SCALE GENOMIC DNA]</scope>
    <source>
        <strain evidence="1">ISS2496</strain>
    </source>
</reference>
<dbReference type="EMBL" id="JYDQ01004787">
    <property type="protein sequence ID" value="KRX88731.1"/>
    <property type="molecule type" value="Genomic_DNA"/>
</dbReference>
<keyword evidence="2" id="KW-1185">Reference proteome</keyword>
<evidence type="ECO:0000313" key="2">
    <source>
        <dbReference type="Proteomes" id="UP000054783"/>
    </source>
</evidence>
<dbReference type="AlphaFoldDB" id="A0A0V0XL70"/>
<comment type="caution">
    <text evidence="1">The sequence shown here is derived from an EMBL/GenBank/DDBJ whole genome shotgun (WGS) entry which is preliminary data.</text>
</comment>
<accession>A0A0V0XL70</accession>
<gene>
    <name evidence="1" type="ORF">T12_4963</name>
</gene>
<proteinExistence type="predicted"/>
<name>A0A0V0XL70_9BILA</name>
<sequence>MFKYSRKSTTLSRRVFILDTECNDLIFTNFKLV</sequence>